<dbReference type="SUPFAM" id="SSF48179">
    <property type="entry name" value="6-phosphogluconate dehydrogenase C-terminal domain-like"/>
    <property type="match status" value="1"/>
</dbReference>
<dbReference type="Pfam" id="PF14833">
    <property type="entry name" value="NAD_binding_11"/>
    <property type="match status" value="1"/>
</dbReference>
<evidence type="ECO:0000259" key="4">
    <source>
        <dbReference type="Pfam" id="PF03446"/>
    </source>
</evidence>
<evidence type="ECO:0000256" key="3">
    <source>
        <dbReference type="ARBA" id="ARBA00023027"/>
    </source>
</evidence>
<comment type="caution">
    <text evidence="6">The sequence shown here is derived from an EMBL/GenBank/DDBJ whole genome shotgun (WGS) entry which is preliminary data.</text>
</comment>
<evidence type="ECO:0000313" key="6">
    <source>
        <dbReference type="EMBL" id="GAA0940743.1"/>
    </source>
</evidence>
<dbReference type="Gene3D" id="1.10.1040.10">
    <property type="entry name" value="N-(1-d-carboxylethyl)-l-norvaline Dehydrogenase, domain 2"/>
    <property type="match status" value="1"/>
</dbReference>
<comment type="similarity">
    <text evidence="1">Belongs to the HIBADH-related family.</text>
</comment>
<dbReference type="InterPro" id="IPR008927">
    <property type="entry name" value="6-PGluconate_DH-like_C_sf"/>
</dbReference>
<dbReference type="InterPro" id="IPR013328">
    <property type="entry name" value="6PGD_dom2"/>
</dbReference>
<dbReference type="PROSITE" id="PS00895">
    <property type="entry name" value="3_HYDROXYISOBUT_DH"/>
    <property type="match status" value="1"/>
</dbReference>
<dbReference type="Proteomes" id="UP001500665">
    <property type="component" value="Unassembled WGS sequence"/>
</dbReference>
<dbReference type="EMBL" id="BAAAHH010000002">
    <property type="protein sequence ID" value="GAA0940743.1"/>
    <property type="molecule type" value="Genomic_DNA"/>
</dbReference>
<dbReference type="SUPFAM" id="SSF51735">
    <property type="entry name" value="NAD(P)-binding Rossmann-fold domains"/>
    <property type="match status" value="1"/>
</dbReference>
<protein>
    <submittedName>
        <fullName evidence="6">NAD(P)-dependent oxidoreductase</fullName>
    </submittedName>
</protein>
<evidence type="ECO:0000256" key="1">
    <source>
        <dbReference type="ARBA" id="ARBA00009080"/>
    </source>
</evidence>
<gene>
    <name evidence="6" type="ORF">GCM10009550_10430</name>
</gene>
<feature type="domain" description="6-phosphogluconate dehydrogenase NADP-binding" evidence="4">
    <location>
        <begin position="2"/>
        <end position="152"/>
    </location>
</feature>
<sequence>MIGFVGLGQMGAPMAGHLAEHGVIVYDVRPEAVQELVDKGARGARRLEDVAEADVVGLMVRDDAQVREVCAVLLPLLSPGSVIAIHSTVRAQTAVELAAEAEPYGVEVVDAPVSGSFMGAHQGDLAVMVGGSKEAFARCQEAFAPWSGLTVHMGPVGAGTHAKLARNLLHFVAFTAAGEAQRLAEAAGVSLRRLARVVRHSDGITGGPGSIMLRSETGPLAADDPLHDVFTHVLALGDKDLALARELAGELGVATPLAELAAELLPESLGVPRD</sequence>
<feature type="domain" description="3-hydroxyisobutyrate dehydrogenase-like NAD-binding" evidence="5">
    <location>
        <begin position="157"/>
        <end position="265"/>
    </location>
</feature>
<evidence type="ECO:0000256" key="2">
    <source>
        <dbReference type="ARBA" id="ARBA00023002"/>
    </source>
</evidence>
<dbReference type="InterPro" id="IPR015815">
    <property type="entry name" value="HIBADH-related"/>
</dbReference>
<keyword evidence="3" id="KW-0520">NAD</keyword>
<proteinExistence type="inferred from homology"/>
<dbReference type="PANTHER" id="PTHR43060">
    <property type="entry name" value="3-HYDROXYISOBUTYRATE DEHYDROGENASE-LIKE 1, MITOCHONDRIAL-RELATED"/>
    <property type="match status" value="1"/>
</dbReference>
<dbReference type="InterPro" id="IPR002204">
    <property type="entry name" value="3-OH-isobutyrate_DH-rel_CS"/>
</dbReference>
<dbReference type="PANTHER" id="PTHR43060:SF15">
    <property type="entry name" value="3-HYDROXYISOBUTYRATE DEHYDROGENASE-LIKE 1, MITOCHONDRIAL-RELATED"/>
    <property type="match status" value="1"/>
</dbReference>
<dbReference type="InterPro" id="IPR036291">
    <property type="entry name" value="NAD(P)-bd_dom_sf"/>
</dbReference>
<keyword evidence="7" id="KW-1185">Reference proteome</keyword>
<organism evidence="6 7">
    <name type="scientific">Actinocorallia libanotica</name>
    <dbReference type="NCBI Taxonomy" id="46162"/>
    <lineage>
        <taxon>Bacteria</taxon>
        <taxon>Bacillati</taxon>
        <taxon>Actinomycetota</taxon>
        <taxon>Actinomycetes</taxon>
        <taxon>Streptosporangiales</taxon>
        <taxon>Thermomonosporaceae</taxon>
        <taxon>Actinocorallia</taxon>
    </lineage>
</organism>
<accession>A0ABN1QDJ0</accession>
<dbReference type="InterPro" id="IPR029154">
    <property type="entry name" value="HIBADH-like_NADP-bd"/>
</dbReference>
<keyword evidence="2" id="KW-0560">Oxidoreductase</keyword>
<dbReference type="Gene3D" id="3.40.50.720">
    <property type="entry name" value="NAD(P)-binding Rossmann-like Domain"/>
    <property type="match status" value="1"/>
</dbReference>
<dbReference type="RefSeq" id="WP_344237231.1">
    <property type="nucleotide sequence ID" value="NZ_BAAAHH010000002.1"/>
</dbReference>
<reference evidence="6 7" key="1">
    <citation type="journal article" date="2019" name="Int. J. Syst. Evol. Microbiol.">
        <title>The Global Catalogue of Microorganisms (GCM) 10K type strain sequencing project: providing services to taxonomists for standard genome sequencing and annotation.</title>
        <authorList>
            <consortium name="The Broad Institute Genomics Platform"/>
            <consortium name="The Broad Institute Genome Sequencing Center for Infectious Disease"/>
            <person name="Wu L."/>
            <person name="Ma J."/>
        </authorList>
    </citation>
    <scope>NUCLEOTIDE SEQUENCE [LARGE SCALE GENOMIC DNA]</scope>
    <source>
        <strain evidence="6 7">JCM 10696</strain>
    </source>
</reference>
<name>A0ABN1QDJ0_9ACTN</name>
<dbReference type="InterPro" id="IPR006115">
    <property type="entry name" value="6PGDH_NADP-bd"/>
</dbReference>
<dbReference type="PIRSF" id="PIRSF000103">
    <property type="entry name" value="HIBADH"/>
    <property type="match status" value="1"/>
</dbReference>
<dbReference type="Pfam" id="PF03446">
    <property type="entry name" value="NAD_binding_2"/>
    <property type="match status" value="1"/>
</dbReference>
<evidence type="ECO:0000313" key="7">
    <source>
        <dbReference type="Proteomes" id="UP001500665"/>
    </source>
</evidence>
<evidence type="ECO:0000259" key="5">
    <source>
        <dbReference type="Pfam" id="PF14833"/>
    </source>
</evidence>